<dbReference type="GO" id="GO:0006368">
    <property type="term" value="P:transcription elongation by RNA polymerase II"/>
    <property type="evidence" value="ECO:0007669"/>
    <property type="project" value="TreeGrafter"/>
</dbReference>
<dbReference type="GO" id="GO:0000973">
    <property type="term" value="P:post-transcriptional tethering of RNA polymerase II gene DNA at nuclear periphery"/>
    <property type="evidence" value="ECO:0007669"/>
    <property type="project" value="TreeGrafter"/>
</dbReference>
<sequence>MAPLSSLSTCQAVAQAVAHAIASQDGELLASALTMDLGNSPLLEQLRQISERTLEQLCARAVDEPYDEMLLEHFRYLQHTHAGEFQEAYANQERACMAFQKVFEKDSAWSMPALHVLNLDLRRAAQKADGQAKERGEKPNKLQEAARTLQKSFQITVTDRAPLESSKKWGALHVINNLFKVYFQLNNLRLCQNLIRAVEGPGFPKALDGQSLDGRSFPVSQLVSYKYFVGRLSLLNSQFSRAERELNFSFVHAPRRSFKNKRLVLRYLVPVKIVLGSFPSIKLLEKYKLPYFIPICRAVHRGDLRAFEAELSAHQQLFIRHGSYLLVERAKIIVYRNFFKRVHELHPPATTKLDVKKFKQLLNVIGVEMEVDEIECVLANLIYNGYIKGYISHQHGKLVVSKGVAFPPLHELQSD</sequence>
<keyword evidence="3" id="KW-1185">Reference proteome</keyword>
<dbReference type="Gene3D" id="1.10.10.10">
    <property type="entry name" value="Winged helix-like DNA-binding domain superfamily/Winged helix DNA-binding domain"/>
    <property type="match status" value="1"/>
</dbReference>
<dbReference type="InterPro" id="IPR045114">
    <property type="entry name" value="Csn12-like"/>
</dbReference>
<organism evidence="2 3">
    <name type="scientific">Prymnesium parvum</name>
    <name type="common">Toxic golden alga</name>
    <dbReference type="NCBI Taxonomy" id="97485"/>
    <lineage>
        <taxon>Eukaryota</taxon>
        <taxon>Haptista</taxon>
        <taxon>Haptophyta</taxon>
        <taxon>Prymnesiophyceae</taxon>
        <taxon>Prymnesiales</taxon>
        <taxon>Prymnesiaceae</taxon>
        <taxon>Prymnesium</taxon>
    </lineage>
</organism>
<evidence type="ECO:0000313" key="3">
    <source>
        <dbReference type="Proteomes" id="UP001515480"/>
    </source>
</evidence>
<dbReference type="GO" id="GO:0016973">
    <property type="term" value="P:poly(A)+ mRNA export from nucleus"/>
    <property type="evidence" value="ECO:0007669"/>
    <property type="project" value="TreeGrafter"/>
</dbReference>
<dbReference type="SMART" id="SM00753">
    <property type="entry name" value="PAM"/>
    <property type="match status" value="1"/>
</dbReference>
<evidence type="ECO:0000259" key="1">
    <source>
        <dbReference type="PROSITE" id="PS50250"/>
    </source>
</evidence>
<reference evidence="2 3" key="1">
    <citation type="journal article" date="2024" name="Science">
        <title>Giant polyketide synthase enzymes in the biosynthesis of giant marine polyether toxins.</title>
        <authorList>
            <person name="Fallon T.R."/>
            <person name="Shende V.V."/>
            <person name="Wierzbicki I.H."/>
            <person name="Pendleton A.L."/>
            <person name="Watervoot N.F."/>
            <person name="Auber R.P."/>
            <person name="Gonzalez D.J."/>
            <person name="Wisecaver J.H."/>
            <person name="Moore B.S."/>
        </authorList>
    </citation>
    <scope>NUCLEOTIDE SEQUENCE [LARGE SCALE GENOMIC DNA]</scope>
    <source>
        <strain evidence="2 3">12B1</strain>
    </source>
</reference>
<dbReference type="Pfam" id="PF01399">
    <property type="entry name" value="PCI"/>
    <property type="match status" value="1"/>
</dbReference>
<dbReference type="Proteomes" id="UP001515480">
    <property type="component" value="Unassembled WGS sequence"/>
</dbReference>
<dbReference type="PANTHER" id="PTHR12732:SF0">
    <property type="entry name" value="PCI DOMAIN-CONTAINING PROTEIN 2"/>
    <property type="match status" value="1"/>
</dbReference>
<dbReference type="GO" id="GO:0003690">
    <property type="term" value="F:double-stranded DNA binding"/>
    <property type="evidence" value="ECO:0007669"/>
    <property type="project" value="InterPro"/>
</dbReference>
<evidence type="ECO:0000313" key="2">
    <source>
        <dbReference type="EMBL" id="KAL1522651.1"/>
    </source>
</evidence>
<accession>A0AB34JL28</accession>
<dbReference type="AlphaFoldDB" id="A0AB34JL28"/>
<feature type="domain" description="PCI" evidence="1">
    <location>
        <begin position="223"/>
        <end position="405"/>
    </location>
</feature>
<gene>
    <name evidence="2" type="ORF">AB1Y20_017629</name>
</gene>
<dbReference type="InterPro" id="IPR000717">
    <property type="entry name" value="PCI_dom"/>
</dbReference>
<dbReference type="PROSITE" id="PS50250">
    <property type="entry name" value="PCI"/>
    <property type="match status" value="1"/>
</dbReference>
<dbReference type="EMBL" id="JBGBPQ010000006">
    <property type="protein sequence ID" value="KAL1522651.1"/>
    <property type="molecule type" value="Genomic_DNA"/>
</dbReference>
<comment type="caution">
    <text evidence="2">The sequence shown here is derived from an EMBL/GenBank/DDBJ whole genome shotgun (WGS) entry which is preliminary data.</text>
</comment>
<proteinExistence type="predicted"/>
<name>A0AB34JL28_PRYPA</name>
<dbReference type="GO" id="GO:0003723">
    <property type="term" value="F:RNA binding"/>
    <property type="evidence" value="ECO:0007669"/>
    <property type="project" value="InterPro"/>
</dbReference>
<dbReference type="GO" id="GO:0070390">
    <property type="term" value="C:transcription export complex 2"/>
    <property type="evidence" value="ECO:0007669"/>
    <property type="project" value="TreeGrafter"/>
</dbReference>
<dbReference type="InterPro" id="IPR036388">
    <property type="entry name" value="WH-like_DNA-bd_sf"/>
</dbReference>
<dbReference type="PANTHER" id="PTHR12732">
    <property type="entry name" value="UNCHARACTERIZED PROTEASOME COMPONENT REGION PCI-CONTAINING"/>
    <property type="match status" value="1"/>
</dbReference>
<protein>
    <recommendedName>
        <fullName evidence="1">PCI domain-containing protein</fullName>
    </recommendedName>
</protein>